<gene>
    <name evidence="2" type="ORF">HD600_001404</name>
</gene>
<sequence>MTDFDLRAAATARFAWNAAWDQTLTRRPEYVSAALGLDSAAERSGHLDPKTRAFVRIALNATMTHLAPHATRCAIRDAVAAGATHEEIVEVLFVACTISVHAMNADVLAEVLEERGERTGPAPLSEAQERIRADFAATRGYWRDFLDLTLELAPDFLDAYLAFSGAPWEHGVLEPKVREFLYLAFDTSATHLHMTGLRIHMHNALDHGATPEEIVEVMTIAAGMGLQSLDLAMPILSEEFVSD</sequence>
<comment type="caution">
    <text evidence="2">The sequence shown here is derived from an EMBL/GenBank/DDBJ whole genome shotgun (WGS) entry which is preliminary data.</text>
</comment>
<dbReference type="InterPro" id="IPR003779">
    <property type="entry name" value="CMD-like"/>
</dbReference>
<dbReference type="PANTHER" id="PTHR33930">
    <property type="entry name" value="ALKYL HYDROPEROXIDE REDUCTASE AHPD"/>
    <property type="match status" value="1"/>
</dbReference>
<accession>A0A7W9CCT4</accession>
<evidence type="ECO:0000259" key="1">
    <source>
        <dbReference type="Pfam" id="PF02627"/>
    </source>
</evidence>
<feature type="domain" description="Carboxymuconolactone decarboxylase-like" evidence="1">
    <location>
        <begin position="154"/>
        <end position="225"/>
    </location>
</feature>
<dbReference type="Pfam" id="PF02627">
    <property type="entry name" value="CMD"/>
    <property type="match status" value="2"/>
</dbReference>
<dbReference type="GO" id="GO:0051920">
    <property type="term" value="F:peroxiredoxin activity"/>
    <property type="evidence" value="ECO:0007669"/>
    <property type="project" value="InterPro"/>
</dbReference>
<keyword evidence="3" id="KW-1185">Reference proteome</keyword>
<name>A0A7W9CCT4_9MICO</name>
<reference evidence="2 3" key="1">
    <citation type="submission" date="2020-08" db="EMBL/GenBank/DDBJ databases">
        <title>Sequencing the genomes of 1000 actinobacteria strains.</title>
        <authorList>
            <person name="Klenk H.-P."/>
        </authorList>
    </citation>
    <scope>NUCLEOTIDE SEQUENCE [LARGE SCALE GENOMIC DNA]</scope>
    <source>
        <strain evidence="2 3">DSM 24823</strain>
    </source>
</reference>
<dbReference type="Gene3D" id="1.20.1290.10">
    <property type="entry name" value="AhpD-like"/>
    <property type="match status" value="1"/>
</dbReference>
<keyword evidence="2" id="KW-0575">Peroxidase</keyword>
<dbReference type="InterPro" id="IPR029032">
    <property type="entry name" value="AhpD-like"/>
</dbReference>
<evidence type="ECO:0000313" key="2">
    <source>
        <dbReference type="EMBL" id="MBB5742907.1"/>
    </source>
</evidence>
<dbReference type="PANTHER" id="PTHR33930:SF2">
    <property type="entry name" value="BLR3452 PROTEIN"/>
    <property type="match status" value="1"/>
</dbReference>
<organism evidence="2 3">
    <name type="scientific">Microbacterium ginsengiterrae</name>
    <dbReference type="NCBI Taxonomy" id="546115"/>
    <lineage>
        <taxon>Bacteria</taxon>
        <taxon>Bacillati</taxon>
        <taxon>Actinomycetota</taxon>
        <taxon>Actinomycetes</taxon>
        <taxon>Micrococcales</taxon>
        <taxon>Microbacteriaceae</taxon>
        <taxon>Microbacterium</taxon>
    </lineage>
</organism>
<protein>
    <submittedName>
        <fullName evidence="2">Alkylhydroperoxidase/carboxymuconolactone decarboxylase family protein YurZ</fullName>
    </submittedName>
</protein>
<dbReference type="EMBL" id="JACHMU010000001">
    <property type="protein sequence ID" value="MBB5742907.1"/>
    <property type="molecule type" value="Genomic_DNA"/>
</dbReference>
<feature type="domain" description="Carboxymuconolactone decarboxylase-like" evidence="1">
    <location>
        <begin position="28"/>
        <end position="97"/>
    </location>
</feature>
<evidence type="ECO:0000313" key="3">
    <source>
        <dbReference type="Proteomes" id="UP000517712"/>
    </source>
</evidence>
<dbReference type="SUPFAM" id="SSF69118">
    <property type="entry name" value="AhpD-like"/>
    <property type="match status" value="1"/>
</dbReference>
<dbReference type="Proteomes" id="UP000517712">
    <property type="component" value="Unassembled WGS sequence"/>
</dbReference>
<dbReference type="RefSeq" id="WP_184282547.1">
    <property type="nucleotide sequence ID" value="NZ_BAAAPG010000001.1"/>
</dbReference>
<proteinExistence type="predicted"/>
<dbReference type="AlphaFoldDB" id="A0A7W9CCT4"/>
<keyword evidence="2" id="KW-0560">Oxidoreductase</keyword>